<reference evidence="5 6" key="1">
    <citation type="journal article" date="2015" name="Genome Biol. Evol.">
        <title>Comparative Genomics of a Bacterivorous Green Alga Reveals Evolutionary Causalities and Consequences of Phago-Mixotrophic Mode of Nutrition.</title>
        <authorList>
            <person name="Burns J.A."/>
            <person name="Paasch A."/>
            <person name="Narechania A."/>
            <person name="Kim E."/>
        </authorList>
    </citation>
    <scope>NUCLEOTIDE SEQUENCE [LARGE SCALE GENOMIC DNA]</scope>
    <source>
        <strain evidence="5 6">PLY_AMNH</strain>
    </source>
</reference>
<comment type="caution">
    <text evidence="5">The sequence shown here is derived from an EMBL/GenBank/DDBJ whole genome shotgun (WGS) entry which is preliminary data.</text>
</comment>
<dbReference type="InterPro" id="IPR007803">
    <property type="entry name" value="Asp/Arg/Pro-Hydrxlase"/>
</dbReference>
<dbReference type="EMBL" id="LGRX02015279">
    <property type="protein sequence ID" value="KAK3263552.1"/>
    <property type="molecule type" value="Genomic_DNA"/>
</dbReference>
<organism evidence="5 6">
    <name type="scientific">Cymbomonas tetramitiformis</name>
    <dbReference type="NCBI Taxonomy" id="36881"/>
    <lineage>
        <taxon>Eukaryota</taxon>
        <taxon>Viridiplantae</taxon>
        <taxon>Chlorophyta</taxon>
        <taxon>Pyramimonadophyceae</taxon>
        <taxon>Pyramimonadales</taxon>
        <taxon>Pyramimonadaceae</taxon>
        <taxon>Cymbomonas</taxon>
    </lineage>
</organism>
<gene>
    <name evidence="5" type="ORF">CYMTET_27649</name>
</gene>
<evidence type="ECO:0000313" key="5">
    <source>
        <dbReference type="EMBL" id="KAK3263552.1"/>
    </source>
</evidence>
<protein>
    <recommendedName>
        <fullName evidence="4">Aspartyl/asparaginy/proline hydroxylase domain-containing protein</fullName>
    </recommendedName>
</protein>
<evidence type="ECO:0000256" key="1">
    <source>
        <dbReference type="ARBA" id="ARBA00007730"/>
    </source>
</evidence>
<dbReference type="InterPro" id="IPR051821">
    <property type="entry name" value="Asp/Asn_beta-hydroxylase"/>
</dbReference>
<dbReference type="Proteomes" id="UP001190700">
    <property type="component" value="Unassembled WGS sequence"/>
</dbReference>
<dbReference type="AlphaFoldDB" id="A0AAE0KWR3"/>
<dbReference type="Gene3D" id="2.60.120.330">
    <property type="entry name" value="B-lactam Antibiotic, Isopenicillin N Synthase, Chain"/>
    <property type="match status" value="1"/>
</dbReference>
<dbReference type="Pfam" id="PF05118">
    <property type="entry name" value="Asp_Arg_Hydrox"/>
    <property type="match status" value="1"/>
</dbReference>
<keyword evidence="2" id="KW-0223">Dioxygenase</keyword>
<evidence type="ECO:0000259" key="4">
    <source>
        <dbReference type="Pfam" id="PF05118"/>
    </source>
</evidence>
<evidence type="ECO:0000256" key="2">
    <source>
        <dbReference type="ARBA" id="ARBA00022964"/>
    </source>
</evidence>
<comment type="similarity">
    <text evidence="1">Belongs to the aspartyl/asparaginyl beta-hydroxylase family.</text>
</comment>
<keyword evidence="6" id="KW-1185">Reference proteome</keyword>
<name>A0AAE0KWR3_9CHLO</name>
<dbReference type="SUPFAM" id="SSF51197">
    <property type="entry name" value="Clavaminate synthase-like"/>
    <property type="match status" value="1"/>
</dbReference>
<evidence type="ECO:0000256" key="3">
    <source>
        <dbReference type="ARBA" id="ARBA00023002"/>
    </source>
</evidence>
<dbReference type="GO" id="GO:0051213">
    <property type="term" value="F:dioxygenase activity"/>
    <property type="evidence" value="ECO:0007669"/>
    <property type="project" value="UniProtKB-KW"/>
</dbReference>
<dbReference type="PANTHER" id="PTHR46332:SF5">
    <property type="entry name" value="ASPARTATE BETA-HYDROXYLASE DOMAIN CONTAINING 2"/>
    <property type="match status" value="1"/>
</dbReference>
<evidence type="ECO:0000313" key="6">
    <source>
        <dbReference type="Proteomes" id="UP001190700"/>
    </source>
</evidence>
<proteinExistence type="inferred from homology"/>
<dbReference type="GO" id="GO:0016020">
    <property type="term" value="C:membrane"/>
    <property type="evidence" value="ECO:0007669"/>
    <property type="project" value="TreeGrafter"/>
</dbReference>
<dbReference type="InterPro" id="IPR027443">
    <property type="entry name" value="IPNS-like_sf"/>
</dbReference>
<keyword evidence="3" id="KW-0560">Oxidoreductase</keyword>
<feature type="domain" description="Aspartyl/asparaginy/proline hydroxylase" evidence="4">
    <location>
        <begin position="47"/>
        <end position="230"/>
    </location>
</feature>
<sequence>MSVALNCQVQEACYWTSPLQHPDHFYPCITSAPWHEPSEFPWAQMLEAQYPAIKRELLQVLGANLAAVESQGREEDGWADVGSSSENSNDALLLAGKDARWTEFVLLGEGDNGTGQASLNRTRCPITAAAVASIPAVTHLAEVGVGEALFSSLSPGTHLQAHCGGSNTRLTCHLPLLVPEGCRLRVGAETRAWQPGKCLFFDDSYEHEVWHDGAPESGARVVLLMRFWHPDLNPESWDDTVQEMEKLIAQHEYTQYPPLHFSLGED</sequence>
<accession>A0AAE0KWR3</accession>
<dbReference type="PANTHER" id="PTHR46332">
    <property type="entry name" value="ASPARTATE BETA-HYDROXYLASE DOMAIN-CONTAINING PROTEIN 2"/>
    <property type="match status" value="1"/>
</dbReference>